<name>A0A432VSV1_9GAMM</name>
<organism evidence="5 6">
    <name type="scientific">Aliidiomarina haloalkalitolerans</name>
    <dbReference type="NCBI Taxonomy" id="859059"/>
    <lineage>
        <taxon>Bacteria</taxon>
        <taxon>Pseudomonadati</taxon>
        <taxon>Pseudomonadota</taxon>
        <taxon>Gammaproteobacteria</taxon>
        <taxon>Alteromonadales</taxon>
        <taxon>Idiomarinaceae</taxon>
        <taxon>Aliidiomarina</taxon>
    </lineage>
</organism>
<reference evidence="5 6" key="1">
    <citation type="journal article" date="2011" name="Front. Microbiol.">
        <title>Genomic signatures of strain selection and enhancement in Bacillus atrophaeus var. globigii, a historical biowarfare simulant.</title>
        <authorList>
            <person name="Gibbons H.S."/>
            <person name="Broomall S.M."/>
            <person name="McNew L.A."/>
            <person name="Daligault H."/>
            <person name="Chapman C."/>
            <person name="Bruce D."/>
            <person name="Karavis M."/>
            <person name="Krepps M."/>
            <person name="McGregor P.A."/>
            <person name="Hong C."/>
            <person name="Park K.H."/>
            <person name="Akmal A."/>
            <person name="Feldman A."/>
            <person name="Lin J.S."/>
            <person name="Chang W.E."/>
            <person name="Higgs B.W."/>
            <person name="Demirev P."/>
            <person name="Lindquist J."/>
            <person name="Liem A."/>
            <person name="Fochler E."/>
            <person name="Read T.D."/>
            <person name="Tapia R."/>
            <person name="Johnson S."/>
            <person name="Bishop-Lilly K.A."/>
            <person name="Detter C."/>
            <person name="Han C."/>
            <person name="Sozhamannan S."/>
            <person name="Rosenzweig C.N."/>
            <person name="Skowronski E.W."/>
        </authorList>
    </citation>
    <scope>NUCLEOTIDE SEQUENCE [LARGE SCALE GENOMIC DNA]</scope>
    <source>
        <strain evidence="5 6">AK5</strain>
    </source>
</reference>
<dbReference type="SUPFAM" id="SSF52540">
    <property type="entry name" value="P-loop containing nucleoside triphosphate hydrolases"/>
    <property type="match status" value="1"/>
</dbReference>
<evidence type="ECO:0000256" key="2">
    <source>
        <dbReference type="ARBA" id="ARBA00022741"/>
    </source>
</evidence>
<dbReference type="RefSeq" id="WP_126792991.1">
    <property type="nucleotide sequence ID" value="NZ_PIPI01000005.1"/>
</dbReference>
<dbReference type="GO" id="GO:0016887">
    <property type="term" value="F:ATP hydrolysis activity"/>
    <property type="evidence" value="ECO:0007669"/>
    <property type="project" value="TreeGrafter"/>
</dbReference>
<feature type="domain" description="Bacterial type II secretion system protein E" evidence="4">
    <location>
        <begin position="206"/>
        <end position="220"/>
    </location>
</feature>
<dbReference type="PANTHER" id="PTHR30258:SF2">
    <property type="entry name" value="COMG OPERON PROTEIN 1"/>
    <property type="match status" value="1"/>
</dbReference>
<dbReference type="PROSITE" id="PS00662">
    <property type="entry name" value="T2SP_E"/>
    <property type="match status" value="1"/>
</dbReference>
<evidence type="ECO:0000256" key="3">
    <source>
        <dbReference type="ARBA" id="ARBA00022840"/>
    </source>
</evidence>
<comment type="similarity">
    <text evidence="1">Belongs to the GSP E family.</text>
</comment>
<evidence type="ECO:0000313" key="5">
    <source>
        <dbReference type="EMBL" id="RUO19499.1"/>
    </source>
</evidence>
<dbReference type="InterPro" id="IPR027417">
    <property type="entry name" value="P-loop_NTPase"/>
</dbReference>
<evidence type="ECO:0000259" key="4">
    <source>
        <dbReference type="PROSITE" id="PS00662"/>
    </source>
</evidence>
<comment type="caution">
    <text evidence="5">The sequence shown here is derived from an EMBL/GenBank/DDBJ whole genome shotgun (WGS) entry which is preliminary data.</text>
</comment>
<dbReference type="CDD" id="cd01129">
    <property type="entry name" value="PulE-GspE-like"/>
    <property type="match status" value="1"/>
</dbReference>
<dbReference type="PANTHER" id="PTHR30258">
    <property type="entry name" value="TYPE II SECRETION SYSTEM PROTEIN GSPE-RELATED"/>
    <property type="match status" value="1"/>
</dbReference>
<dbReference type="GO" id="GO:0005886">
    <property type="term" value="C:plasma membrane"/>
    <property type="evidence" value="ECO:0007669"/>
    <property type="project" value="TreeGrafter"/>
</dbReference>
<gene>
    <name evidence="5" type="ORF">CWE06_08190</name>
</gene>
<proteinExistence type="inferred from homology"/>
<keyword evidence="6" id="KW-1185">Reference proteome</keyword>
<protein>
    <submittedName>
        <fullName evidence="5">Type II/IV secretion system protein</fullName>
    </submittedName>
</protein>
<sequence>MHQLPETLGQFIAQHALNQCSDLHLEAQQDGYRWRARRLGQMHQLDSISVDEGRRLIAAMKSAAGLDTTERVRPQDGRFDFAVFDEAVQVDCRLNTVATLHGEKLVIRVQVLAAGNLPLDELGLLPSQLAAMRAASQAEHGLILVTGATGSGKTRTLYALLQAITGEQKNIVTVEDPVEMALTGINQVPVNHAQSLDFAKILRALLRQDPDVIMIGEIRDAETAQIACQAAQTGHLVLATLHASNALSAFVRLQQLGVDYYQLAACLLMLSCQQLETHGERRQARFQLLPRQTQLINTLLAHQQDDFWPNLAALCRNKEVSTQPSLVREHVMVRKHG</sequence>
<keyword evidence="3" id="KW-0067">ATP-binding</keyword>
<evidence type="ECO:0000256" key="1">
    <source>
        <dbReference type="ARBA" id="ARBA00006611"/>
    </source>
</evidence>
<dbReference type="EMBL" id="PIPI01000005">
    <property type="protein sequence ID" value="RUO19499.1"/>
    <property type="molecule type" value="Genomic_DNA"/>
</dbReference>
<dbReference type="Pfam" id="PF00437">
    <property type="entry name" value="T2SSE"/>
    <property type="match status" value="1"/>
</dbReference>
<dbReference type="Gene3D" id="3.30.450.90">
    <property type="match status" value="1"/>
</dbReference>
<dbReference type="InterPro" id="IPR001482">
    <property type="entry name" value="T2SS/T4SS_dom"/>
</dbReference>
<accession>A0A432VSV1</accession>
<dbReference type="GO" id="GO:0005524">
    <property type="term" value="F:ATP binding"/>
    <property type="evidence" value="ECO:0007669"/>
    <property type="project" value="UniProtKB-KW"/>
</dbReference>
<dbReference type="Proteomes" id="UP000288212">
    <property type="component" value="Unassembled WGS sequence"/>
</dbReference>
<keyword evidence="2" id="KW-0547">Nucleotide-binding</keyword>
<dbReference type="OrthoDB" id="9776961at2"/>
<evidence type="ECO:0000313" key="6">
    <source>
        <dbReference type="Proteomes" id="UP000288212"/>
    </source>
</evidence>
<dbReference type="Gene3D" id="3.40.50.300">
    <property type="entry name" value="P-loop containing nucleotide triphosphate hydrolases"/>
    <property type="match status" value="1"/>
</dbReference>
<dbReference type="AlphaFoldDB" id="A0A432VSV1"/>